<name>A0A8X7C0Q7_9ARAC</name>
<sequence length="104" mass="11304">MSGFPASPSLSRFFHSLWPPGSASPPSLSSVCPPHILMHFLETRSHLTVYCSFFSSSSLPFALGLLFSLFSCLRESPFFALAPPSPSQGMSLLRRVGFGTNHRG</sequence>
<accession>A0A8X7C0Q7</accession>
<evidence type="ECO:0000313" key="2">
    <source>
        <dbReference type="Proteomes" id="UP000886998"/>
    </source>
</evidence>
<keyword evidence="2" id="KW-1185">Reference proteome</keyword>
<dbReference type="Proteomes" id="UP000886998">
    <property type="component" value="Unassembled WGS sequence"/>
</dbReference>
<protein>
    <submittedName>
        <fullName evidence="1">Uncharacterized protein</fullName>
    </submittedName>
</protein>
<dbReference type="AlphaFoldDB" id="A0A8X7C0Q7"/>
<gene>
    <name evidence="1" type="ORF">TNIN_442021</name>
</gene>
<dbReference type="EMBL" id="BMAV01007857">
    <property type="protein sequence ID" value="GFY51030.1"/>
    <property type="molecule type" value="Genomic_DNA"/>
</dbReference>
<comment type="caution">
    <text evidence="1">The sequence shown here is derived from an EMBL/GenBank/DDBJ whole genome shotgun (WGS) entry which is preliminary data.</text>
</comment>
<proteinExistence type="predicted"/>
<evidence type="ECO:0000313" key="1">
    <source>
        <dbReference type="EMBL" id="GFY51030.1"/>
    </source>
</evidence>
<reference evidence="1" key="1">
    <citation type="submission" date="2020-08" db="EMBL/GenBank/DDBJ databases">
        <title>Multicomponent nature underlies the extraordinary mechanical properties of spider dragline silk.</title>
        <authorList>
            <person name="Kono N."/>
            <person name="Nakamura H."/>
            <person name="Mori M."/>
            <person name="Yoshida Y."/>
            <person name="Ohtoshi R."/>
            <person name="Malay A.D."/>
            <person name="Moran D.A.P."/>
            <person name="Tomita M."/>
            <person name="Numata K."/>
            <person name="Arakawa K."/>
        </authorList>
    </citation>
    <scope>NUCLEOTIDE SEQUENCE</scope>
</reference>
<organism evidence="1 2">
    <name type="scientific">Trichonephila inaurata madagascariensis</name>
    <dbReference type="NCBI Taxonomy" id="2747483"/>
    <lineage>
        <taxon>Eukaryota</taxon>
        <taxon>Metazoa</taxon>
        <taxon>Ecdysozoa</taxon>
        <taxon>Arthropoda</taxon>
        <taxon>Chelicerata</taxon>
        <taxon>Arachnida</taxon>
        <taxon>Araneae</taxon>
        <taxon>Araneomorphae</taxon>
        <taxon>Entelegynae</taxon>
        <taxon>Araneoidea</taxon>
        <taxon>Nephilidae</taxon>
        <taxon>Trichonephila</taxon>
        <taxon>Trichonephila inaurata</taxon>
    </lineage>
</organism>